<comment type="caution">
    <text evidence="2">The sequence shown here is derived from an EMBL/GenBank/DDBJ whole genome shotgun (WGS) entry which is preliminary data.</text>
</comment>
<organism evidence="2 3">
    <name type="scientific">Lasiosphaeria miniovina</name>
    <dbReference type="NCBI Taxonomy" id="1954250"/>
    <lineage>
        <taxon>Eukaryota</taxon>
        <taxon>Fungi</taxon>
        <taxon>Dikarya</taxon>
        <taxon>Ascomycota</taxon>
        <taxon>Pezizomycotina</taxon>
        <taxon>Sordariomycetes</taxon>
        <taxon>Sordariomycetidae</taxon>
        <taxon>Sordariales</taxon>
        <taxon>Lasiosphaeriaceae</taxon>
        <taxon>Lasiosphaeria</taxon>
    </lineage>
</organism>
<feature type="compositionally biased region" description="Basic and acidic residues" evidence="1">
    <location>
        <begin position="516"/>
        <end position="526"/>
    </location>
</feature>
<feature type="region of interest" description="Disordered" evidence="1">
    <location>
        <begin position="489"/>
        <end position="526"/>
    </location>
</feature>
<evidence type="ECO:0000313" key="2">
    <source>
        <dbReference type="EMBL" id="KAK0723605.1"/>
    </source>
</evidence>
<reference evidence="2" key="1">
    <citation type="submission" date="2023-06" db="EMBL/GenBank/DDBJ databases">
        <title>Genome-scale phylogeny and comparative genomics of the fungal order Sordariales.</title>
        <authorList>
            <consortium name="Lawrence Berkeley National Laboratory"/>
            <person name="Hensen N."/>
            <person name="Bonometti L."/>
            <person name="Westerberg I."/>
            <person name="Brannstrom I.O."/>
            <person name="Guillou S."/>
            <person name="Cros-Aarteil S."/>
            <person name="Calhoun S."/>
            <person name="Haridas S."/>
            <person name="Kuo A."/>
            <person name="Mondo S."/>
            <person name="Pangilinan J."/>
            <person name="Riley R."/>
            <person name="LaButti K."/>
            <person name="Andreopoulos B."/>
            <person name="Lipzen A."/>
            <person name="Chen C."/>
            <person name="Yanf M."/>
            <person name="Daum C."/>
            <person name="Ng V."/>
            <person name="Clum A."/>
            <person name="Steindorff A."/>
            <person name="Ohm R."/>
            <person name="Martin F."/>
            <person name="Silar P."/>
            <person name="Natvig D."/>
            <person name="Lalanne C."/>
            <person name="Gautier V."/>
            <person name="Ament-velasquez S.L."/>
            <person name="Kruys A."/>
            <person name="Hutchinson M.I."/>
            <person name="Powell A.J."/>
            <person name="Barry K."/>
            <person name="Miller A.N."/>
            <person name="Grigoriev I.V."/>
            <person name="Debuchy R."/>
            <person name="Gladieux P."/>
            <person name="Thoren M.H."/>
            <person name="Johannesson H."/>
        </authorList>
    </citation>
    <scope>NUCLEOTIDE SEQUENCE</scope>
    <source>
        <strain evidence="2">SMH2392-1A</strain>
    </source>
</reference>
<dbReference type="RefSeq" id="XP_060299529.1">
    <property type="nucleotide sequence ID" value="XM_060445288.1"/>
</dbReference>
<gene>
    <name evidence="2" type="ORF">B0T26DRAFT_750864</name>
</gene>
<dbReference type="AlphaFoldDB" id="A0AA40E1J0"/>
<dbReference type="Proteomes" id="UP001172101">
    <property type="component" value="Unassembled WGS sequence"/>
</dbReference>
<evidence type="ECO:0000256" key="1">
    <source>
        <dbReference type="SAM" id="MobiDB-lite"/>
    </source>
</evidence>
<sequence length="664" mass="73465">MALMLAPYNEAMRIGMGFNSYTQQLCVNDVVRKRGGVAASEKDLRSVDTTQGLPAAASDKDAAILCQPSGTIVKHRGDDGQTEVSQVVSWDAGFVDSLSDVTKSLNISGALTITCAALGGGGGANAHYVDSTKFLKSDAKYNIQVKVTNQKLVAEDVTEFTPIPNVPGSKFNEVYGDCFISGFIEGGVLSALVLKTLEDKDDKKNIGGGLNFEVGNSFISAKGKADGDYVDNKKAKTESTTITISWSGGGDIKPNSIQQWSIENLTQVAMEFPDRVAVCPQRTFAILTKYSSLRSFHEQTVKGSPLDYEIAGIYTGSLLDSYMEYKAMWSDLAQTIKEVDRGTARLRRREIDDKLIEYGKSVKEDYDKRIAKYNDFKTAIAKSPQYNNQISLEEPLPPNEIQPYLADTFGLDKASRDCRFEMIKIVREVNDVTADPKVATDPYRSWRYLSPNVFRMLLPSDKVTMPSPEEIAKMKADLEAKIQECAEKQKQIDDAKMQHTQSSDQAQQEAQALSARETELKSQLSEAEKKISELTQSLANAQQQVRDVGSRDGDAQRRISELSQSLVKAKQEYDALQNRFNELSAGPDITIYAVVYGGVYLNNANMENRVRSFAQNNQAFTWNNDFFMCDPRPGLGKEGTIVYKKRNQTVVVLAGTEGRPGQFR</sequence>
<proteinExistence type="predicted"/>
<name>A0AA40E1J0_9PEZI</name>
<protein>
    <submittedName>
        <fullName evidence="2">Uncharacterized protein</fullName>
    </submittedName>
</protein>
<dbReference type="GeneID" id="85328558"/>
<keyword evidence="3" id="KW-1185">Reference proteome</keyword>
<feature type="compositionally biased region" description="Low complexity" evidence="1">
    <location>
        <begin position="501"/>
        <end position="515"/>
    </location>
</feature>
<evidence type="ECO:0000313" key="3">
    <source>
        <dbReference type="Proteomes" id="UP001172101"/>
    </source>
</evidence>
<accession>A0AA40E1J0</accession>
<dbReference type="SUPFAM" id="SSF90257">
    <property type="entry name" value="Myosin rod fragments"/>
    <property type="match status" value="1"/>
</dbReference>
<dbReference type="Gene3D" id="1.10.287.1490">
    <property type="match status" value="1"/>
</dbReference>
<dbReference type="EMBL" id="JAUIRO010000003">
    <property type="protein sequence ID" value="KAK0723605.1"/>
    <property type="molecule type" value="Genomic_DNA"/>
</dbReference>